<accession>A0A7X2ST60</accession>
<proteinExistence type="inferred from homology"/>
<reference evidence="3 4" key="1">
    <citation type="submission" date="2019-11" db="EMBL/GenBank/DDBJ databases">
        <title>Draft Genome Sequence of Plant Growth-Promoting Rhizosphere-Associated Bacteria.</title>
        <authorList>
            <person name="Vasilyev I.Y."/>
            <person name="Radchenko V."/>
            <person name="Ilnitskaya E.V."/>
        </authorList>
    </citation>
    <scope>NUCLEOTIDE SEQUENCE [LARGE SCALE GENOMIC DNA]</scope>
    <source>
        <strain evidence="3 4">VRA_01-1sq_f</strain>
    </source>
</reference>
<sequence length="171" mass="19915">MKQLSIDELIELRKEPEWFKAKRNEAKQLIETTKLPSFQKIKYHDWNINVDGTTVIDNQPEFDTNADVYQYASDKAQIKLPQEFLDKGVIVEDFEDALVNHEDIMKKYFMEKGLKMDDNRLLAEHVANLQSGVLVYVPKNVDLETPLTCEYIQNSRVEGDYVHHVLIVTEA</sequence>
<feature type="non-terminal residue" evidence="3">
    <location>
        <position position="171"/>
    </location>
</feature>
<dbReference type="InterPro" id="IPR055346">
    <property type="entry name" value="Fe-S_cluster_assembly_SufBD"/>
</dbReference>
<dbReference type="InterPro" id="IPR037284">
    <property type="entry name" value="SUF_FeS_clus_asmbl_SufBD_sf"/>
</dbReference>
<dbReference type="SUPFAM" id="SSF101960">
    <property type="entry name" value="Stabilizer of iron transporter SufD"/>
    <property type="match status" value="1"/>
</dbReference>
<name>A0A7X2ST60_9LACO</name>
<gene>
    <name evidence="3" type="ORF">GKC33_12065</name>
</gene>
<dbReference type="Pfam" id="PF19295">
    <property type="entry name" value="SufBD_N"/>
    <property type="match status" value="1"/>
</dbReference>
<evidence type="ECO:0000256" key="1">
    <source>
        <dbReference type="ARBA" id="ARBA00043967"/>
    </source>
</evidence>
<evidence type="ECO:0000313" key="3">
    <source>
        <dbReference type="EMBL" id="MSE09385.1"/>
    </source>
</evidence>
<feature type="domain" description="SUF system FeS cluster assembly SufBD N-terminal" evidence="2">
    <location>
        <begin position="80"/>
        <end position="147"/>
    </location>
</feature>
<evidence type="ECO:0000313" key="4">
    <source>
        <dbReference type="Proteomes" id="UP000467635"/>
    </source>
</evidence>
<evidence type="ECO:0000259" key="2">
    <source>
        <dbReference type="Pfam" id="PF19295"/>
    </source>
</evidence>
<protein>
    <submittedName>
        <fullName evidence="3">Fe-S cluster assembly protein SufD</fullName>
    </submittedName>
</protein>
<dbReference type="InterPro" id="IPR045595">
    <property type="entry name" value="SufBD_N"/>
</dbReference>
<dbReference type="PANTHER" id="PTHR30508">
    <property type="entry name" value="FES CLUSTER ASSEMBLY PROTEIN SUF"/>
    <property type="match status" value="1"/>
</dbReference>
<dbReference type="GO" id="GO:0016226">
    <property type="term" value="P:iron-sulfur cluster assembly"/>
    <property type="evidence" value="ECO:0007669"/>
    <property type="project" value="InterPro"/>
</dbReference>
<comment type="caution">
    <text evidence="3">The sequence shown here is derived from an EMBL/GenBank/DDBJ whole genome shotgun (WGS) entry which is preliminary data.</text>
</comment>
<dbReference type="Proteomes" id="UP000467635">
    <property type="component" value="Unassembled WGS sequence"/>
</dbReference>
<dbReference type="PANTHER" id="PTHR30508:SF1">
    <property type="entry name" value="UPF0051 PROTEIN ABCI8, CHLOROPLASTIC-RELATED"/>
    <property type="match status" value="1"/>
</dbReference>
<organism evidence="3 4">
    <name type="scientific">Ligilactobacillus salivarius</name>
    <dbReference type="NCBI Taxonomy" id="1624"/>
    <lineage>
        <taxon>Bacteria</taxon>
        <taxon>Bacillati</taxon>
        <taxon>Bacillota</taxon>
        <taxon>Bacilli</taxon>
        <taxon>Lactobacillales</taxon>
        <taxon>Lactobacillaceae</taxon>
        <taxon>Ligilactobacillus</taxon>
    </lineage>
</organism>
<dbReference type="AlphaFoldDB" id="A0A7X2ST60"/>
<dbReference type="EMBL" id="WKKX01000824">
    <property type="protein sequence ID" value="MSE09385.1"/>
    <property type="molecule type" value="Genomic_DNA"/>
</dbReference>
<comment type="similarity">
    <text evidence="1">Belongs to the iron-sulfur cluster assembly SufBD family.</text>
</comment>